<organism evidence="1 3">
    <name type="scientific">Trichuris suis</name>
    <name type="common">pig whipworm</name>
    <dbReference type="NCBI Taxonomy" id="68888"/>
    <lineage>
        <taxon>Eukaryota</taxon>
        <taxon>Metazoa</taxon>
        <taxon>Ecdysozoa</taxon>
        <taxon>Nematoda</taxon>
        <taxon>Enoplea</taxon>
        <taxon>Dorylaimia</taxon>
        <taxon>Trichinellida</taxon>
        <taxon>Trichuridae</taxon>
        <taxon>Trichuris</taxon>
    </lineage>
</organism>
<dbReference type="Proteomes" id="UP000030764">
    <property type="component" value="Unassembled WGS sequence"/>
</dbReference>
<dbReference type="EMBL" id="KL363281">
    <property type="protein sequence ID" value="KFD48945.1"/>
    <property type="molecule type" value="Genomic_DNA"/>
</dbReference>
<accession>A0A085LVE9</accession>
<evidence type="ECO:0000313" key="1">
    <source>
        <dbReference type="EMBL" id="KFD48945.1"/>
    </source>
</evidence>
<gene>
    <name evidence="1" type="ORF">M513_10186</name>
    <name evidence="2" type="ORF">M514_10186</name>
</gene>
<dbReference type="AlphaFoldDB" id="A0A085LVE9"/>
<protein>
    <submittedName>
        <fullName evidence="1">Uncharacterized protein</fullName>
    </submittedName>
</protein>
<evidence type="ECO:0000313" key="3">
    <source>
        <dbReference type="Proteomes" id="UP000030764"/>
    </source>
</evidence>
<evidence type="ECO:0000313" key="2">
    <source>
        <dbReference type="EMBL" id="KFD68460.1"/>
    </source>
</evidence>
<dbReference type="EMBL" id="KL367504">
    <property type="protein sequence ID" value="KFD68460.1"/>
    <property type="molecule type" value="Genomic_DNA"/>
</dbReference>
<keyword evidence="3" id="KW-1185">Reference proteome</keyword>
<dbReference type="Proteomes" id="UP000030758">
    <property type="component" value="Unassembled WGS sequence"/>
</dbReference>
<reference evidence="1 3" key="1">
    <citation type="journal article" date="2014" name="Nat. Genet.">
        <title>Genome and transcriptome of the porcine whipworm Trichuris suis.</title>
        <authorList>
            <person name="Jex A.R."/>
            <person name="Nejsum P."/>
            <person name="Schwarz E.M."/>
            <person name="Hu L."/>
            <person name="Young N.D."/>
            <person name="Hall R.S."/>
            <person name="Korhonen P.K."/>
            <person name="Liao S."/>
            <person name="Thamsborg S."/>
            <person name="Xia J."/>
            <person name="Xu P."/>
            <person name="Wang S."/>
            <person name="Scheerlinck J.P."/>
            <person name="Hofmann A."/>
            <person name="Sternberg P.W."/>
            <person name="Wang J."/>
            <person name="Gasser R.B."/>
        </authorList>
    </citation>
    <scope>NUCLEOTIDE SEQUENCE [LARGE SCALE GENOMIC DNA]</scope>
    <source>
        <strain evidence="2">DCEP-RM93F</strain>
        <strain evidence="1">DCEP-RM93M</strain>
    </source>
</reference>
<proteinExistence type="predicted"/>
<name>A0A085LVE9_9BILA</name>
<sequence>MRSLEHLKWDQSVVIIKADKGNMVFIMNIDAYNTKVAELLQSGMHATMLKDSADNVRKTLQVKLSDLFVETDEERMFDIAKRLKWTTTVKCPELFCLAKVHKENMPL</sequence>